<protein>
    <submittedName>
        <fullName evidence="1">Uncharacterized protein</fullName>
    </submittedName>
</protein>
<dbReference type="EMBL" id="GGEC01059497">
    <property type="protein sequence ID" value="MBX39981.1"/>
    <property type="molecule type" value="Transcribed_RNA"/>
</dbReference>
<accession>A0A2P2NBY0</accession>
<name>A0A2P2NBY0_RHIMU</name>
<reference evidence="1" key="1">
    <citation type="submission" date="2018-02" db="EMBL/GenBank/DDBJ databases">
        <title>Rhizophora mucronata_Transcriptome.</title>
        <authorList>
            <person name="Meera S.P."/>
            <person name="Sreeshan A."/>
            <person name="Augustine A."/>
        </authorList>
    </citation>
    <scope>NUCLEOTIDE SEQUENCE</scope>
    <source>
        <tissue evidence="1">Leaf</tissue>
    </source>
</reference>
<sequence>MVVLSLDWLTEFL</sequence>
<proteinExistence type="predicted"/>
<organism evidence="1">
    <name type="scientific">Rhizophora mucronata</name>
    <name type="common">Asiatic mangrove</name>
    <dbReference type="NCBI Taxonomy" id="61149"/>
    <lineage>
        <taxon>Eukaryota</taxon>
        <taxon>Viridiplantae</taxon>
        <taxon>Streptophyta</taxon>
        <taxon>Embryophyta</taxon>
        <taxon>Tracheophyta</taxon>
        <taxon>Spermatophyta</taxon>
        <taxon>Magnoliopsida</taxon>
        <taxon>eudicotyledons</taxon>
        <taxon>Gunneridae</taxon>
        <taxon>Pentapetalae</taxon>
        <taxon>rosids</taxon>
        <taxon>fabids</taxon>
        <taxon>Malpighiales</taxon>
        <taxon>Rhizophoraceae</taxon>
        <taxon>Rhizophora</taxon>
    </lineage>
</organism>
<evidence type="ECO:0000313" key="1">
    <source>
        <dbReference type="EMBL" id="MBX39981.1"/>
    </source>
</evidence>